<feature type="non-terminal residue" evidence="1">
    <location>
        <position position="1"/>
    </location>
</feature>
<name>A0A1E1WWX7_9ACAR</name>
<sequence>TLEVRRKINRLVFLSNSLTGKNKLKLPECIKRPLVRRTRNVLEHSLTPLFAKTNSFKYSFFTRTVQDWNSLPKSVFSSKNFSDALNRLLTC</sequence>
<reference evidence="1" key="1">
    <citation type="journal article" date="2017" name="Front. Cell. Infect. Microbiol.">
        <title>The Distinct Transcriptional Response of the Midgut of Amblyomma sculptum and Amblyomma aureolatum Ticks to Rickettsia rickettsii Correlates to Their Differences in Susceptibility to Infection.</title>
        <authorList>
            <person name="Martins L.A."/>
            <person name="Galletti M.F.B.M."/>
            <person name="Ribeiro J.M."/>
            <person name="Fujita A."/>
            <person name="Costa F.B."/>
            <person name="Labruna M.B."/>
            <person name="Daffre S."/>
            <person name="Fogaca A.C."/>
        </authorList>
    </citation>
    <scope>NUCLEOTIDE SEQUENCE</scope>
</reference>
<protein>
    <submittedName>
        <fullName evidence="1">Putative tick transposon</fullName>
    </submittedName>
</protein>
<organism evidence="1">
    <name type="scientific">Amblyomma aureolatum</name>
    <dbReference type="NCBI Taxonomy" id="187763"/>
    <lineage>
        <taxon>Eukaryota</taxon>
        <taxon>Metazoa</taxon>
        <taxon>Ecdysozoa</taxon>
        <taxon>Arthropoda</taxon>
        <taxon>Chelicerata</taxon>
        <taxon>Arachnida</taxon>
        <taxon>Acari</taxon>
        <taxon>Parasitiformes</taxon>
        <taxon>Ixodida</taxon>
        <taxon>Ixodoidea</taxon>
        <taxon>Ixodidae</taxon>
        <taxon>Amblyomminae</taxon>
        <taxon>Amblyomma</taxon>
    </lineage>
</organism>
<accession>A0A1E1WWX7</accession>
<proteinExistence type="evidence at transcript level"/>
<evidence type="ECO:0000313" key="1">
    <source>
        <dbReference type="EMBL" id="JAT91530.1"/>
    </source>
</evidence>
<dbReference type="AlphaFoldDB" id="A0A1E1WWX7"/>
<dbReference type="EMBL" id="GFAC01007658">
    <property type="protein sequence ID" value="JAT91530.1"/>
    <property type="molecule type" value="mRNA"/>
</dbReference>